<dbReference type="OrthoDB" id="6431152at2"/>
<accession>A0A497VPI5</accession>
<organism evidence="2 3">
    <name type="scientific">Litoreibacter meonggei</name>
    <dbReference type="NCBI Taxonomy" id="1049199"/>
    <lineage>
        <taxon>Bacteria</taxon>
        <taxon>Pseudomonadati</taxon>
        <taxon>Pseudomonadota</taxon>
        <taxon>Alphaproteobacteria</taxon>
        <taxon>Rhodobacterales</taxon>
        <taxon>Roseobacteraceae</taxon>
        <taxon>Litoreibacter</taxon>
    </lineage>
</organism>
<name>A0A497VPI5_9RHOB</name>
<protein>
    <submittedName>
        <fullName evidence="2">Uncharacterized protein DUF4123</fullName>
    </submittedName>
</protein>
<sequence length="314" mass="35574">MSVTPIVDHADWSLSYFDRSDAQELTSPFPKQKDAAERCTRWFAILDAAKIPNLEEILASQSSECRCLFSGKTAEDIGAVSPWLVDLDKTSSLAKSILSTERVPLGYWSAEAWVAFEASAPFDDLWSHLRKFTRVWAKNGSSKYFRFYEANNYRTLSLEELSSLNTYFCKLFSDRISRMSIPDVENDALQILEFAGGTPIARGPNGLRLSESEVEPILERALDLRFRKAALEMMRACEDQDISVPSERDCVRVLLILRDECGYRYWDDMTRAGTALAVEQLFSASAIRARLQLAPFTSKSEQALYLWNSVVRVA</sequence>
<dbReference type="AlphaFoldDB" id="A0A497VPI5"/>
<comment type="caution">
    <text evidence="2">The sequence shown here is derived from an EMBL/GenBank/DDBJ whole genome shotgun (WGS) entry which is preliminary data.</text>
</comment>
<dbReference type="InterPro" id="IPR025391">
    <property type="entry name" value="DUF4123"/>
</dbReference>
<keyword evidence="3" id="KW-1185">Reference proteome</keyword>
<gene>
    <name evidence="2" type="ORF">BCF46_3517</name>
</gene>
<evidence type="ECO:0000313" key="2">
    <source>
        <dbReference type="EMBL" id="RLJ40946.1"/>
    </source>
</evidence>
<dbReference type="EMBL" id="RCCE01000006">
    <property type="protein sequence ID" value="RLJ40946.1"/>
    <property type="molecule type" value="Genomic_DNA"/>
</dbReference>
<reference evidence="2 3" key="1">
    <citation type="submission" date="2018-10" db="EMBL/GenBank/DDBJ databases">
        <title>Genomic Encyclopedia of Archaeal and Bacterial Type Strains, Phase II (KMG-II): from individual species to whole genera.</title>
        <authorList>
            <person name="Goeker M."/>
        </authorList>
    </citation>
    <scope>NUCLEOTIDE SEQUENCE [LARGE SCALE GENOMIC DNA]</scope>
    <source>
        <strain evidence="2 3">DSM 29466</strain>
    </source>
</reference>
<evidence type="ECO:0000259" key="1">
    <source>
        <dbReference type="Pfam" id="PF13503"/>
    </source>
</evidence>
<dbReference type="Pfam" id="PF13503">
    <property type="entry name" value="DUF4123"/>
    <property type="match status" value="1"/>
</dbReference>
<evidence type="ECO:0000313" key="3">
    <source>
        <dbReference type="Proteomes" id="UP000269157"/>
    </source>
</evidence>
<feature type="domain" description="DUF4123" evidence="1">
    <location>
        <begin position="42"/>
        <end position="156"/>
    </location>
</feature>
<dbReference type="Proteomes" id="UP000269157">
    <property type="component" value="Unassembled WGS sequence"/>
</dbReference>
<proteinExistence type="predicted"/>